<dbReference type="SUPFAM" id="SSF46689">
    <property type="entry name" value="Homeodomain-like"/>
    <property type="match status" value="1"/>
</dbReference>
<keyword evidence="2" id="KW-0677">Repeat</keyword>
<keyword evidence="6" id="KW-0539">Nucleus</keyword>
<keyword evidence="5" id="KW-0804">Transcription</keyword>
<evidence type="ECO:0000256" key="1">
    <source>
        <dbReference type="ARBA" id="ARBA00004123"/>
    </source>
</evidence>
<dbReference type="InterPro" id="IPR017930">
    <property type="entry name" value="Myb_dom"/>
</dbReference>
<evidence type="ECO:0000259" key="8">
    <source>
        <dbReference type="PROSITE" id="PS50090"/>
    </source>
</evidence>
<dbReference type="Pfam" id="PF00249">
    <property type="entry name" value="Myb_DNA-binding"/>
    <property type="match status" value="1"/>
</dbReference>
<evidence type="ECO:0000256" key="5">
    <source>
        <dbReference type="ARBA" id="ARBA00023163"/>
    </source>
</evidence>
<dbReference type="GO" id="GO:0000976">
    <property type="term" value="F:transcription cis-regulatory region binding"/>
    <property type="evidence" value="ECO:0007669"/>
    <property type="project" value="UniProtKB-ARBA"/>
</dbReference>
<dbReference type="InterPro" id="IPR009057">
    <property type="entry name" value="Homeodomain-like_sf"/>
</dbReference>
<dbReference type="SMART" id="SM00717">
    <property type="entry name" value="SANT"/>
    <property type="match status" value="1"/>
</dbReference>
<dbReference type="PANTHER" id="PTHR47994:SF5">
    <property type="entry name" value="F14D16.11-RELATED"/>
    <property type="match status" value="1"/>
</dbReference>
<name>A0AAD8HY67_9APIA</name>
<dbReference type="CDD" id="cd00167">
    <property type="entry name" value="SANT"/>
    <property type="match status" value="1"/>
</dbReference>
<organism evidence="10 11">
    <name type="scientific">Heracleum sosnowskyi</name>
    <dbReference type="NCBI Taxonomy" id="360622"/>
    <lineage>
        <taxon>Eukaryota</taxon>
        <taxon>Viridiplantae</taxon>
        <taxon>Streptophyta</taxon>
        <taxon>Embryophyta</taxon>
        <taxon>Tracheophyta</taxon>
        <taxon>Spermatophyta</taxon>
        <taxon>Magnoliopsida</taxon>
        <taxon>eudicotyledons</taxon>
        <taxon>Gunneridae</taxon>
        <taxon>Pentapetalae</taxon>
        <taxon>asterids</taxon>
        <taxon>campanulids</taxon>
        <taxon>Apiales</taxon>
        <taxon>Apiaceae</taxon>
        <taxon>Apioideae</taxon>
        <taxon>apioid superclade</taxon>
        <taxon>Tordylieae</taxon>
        <taxon>Tordyliinae</taxon>
        <taxon>Heracleum</taxon>
    </lineage>
</organism>
<feature type="compositionally biased region" description="Basic and acidic residues" evidence="7">
    <location>
        <begin position="44"/>
        <end position="55"/>
    </location>
</feature>
<evidence type="ECO:0000256" key="4">
    <source>
        <dbReference type="ARBA" id="ARBA00023125"/>
    </source>
</evidence>
<dbReference type="GO" id="GO:0005634">
    <property type="term" value="C:nucleus"/>
    <property type="evidence" value="ECO:0007669"/>
    <property type="project" value="UniProtKB-SubCell"/>
</dbReference>
<evidence type="ECO:0000313" key="10">
    <source>
        <dbReference type="EMBL" id="KAK1374637.1"/>
    </source>
</evidence>
<comment type="caution">
    <text evidence="10">The sequence shown here is derived from an EMBL/GenBank/DDBJ whole genome shotgun (WGS) entry which is preliminary data.</text>
</comment>
<feature type="region of interest" description="Disordered" evidence="7">
    <location>
        <begin position="114"/>
        <end position="138"/>
    </location>
</feature>
<dbReference type="Proteomes" id="UP001237642">
    <property type="component" value="Unassembled WGS sequence"/>
</dbReference>
<feature type="domain" description="HTH myb-type" evidence="9">
    <location>
        <begin position="49"/>
        <end position="103"/>
    </location>
</feature>
<accession>A0AAD8HY67</accession>
<gene>
    <name evidence="10" type="ORF">POM88_030830</name>
</gene>
<reference evidence="10" key="2">
    <citation type="submission" date="2023-05" db="EMBL/GenBank/DDBJ databases">
        <authorList>
            <person name="Schelkunov M.I."/>
        </authorList>
    </citation>
    <scope>NUCLEOTIDE SEQUENCE</scope>
    <source>
        <strain evidence="10">Hsosn_3</strain>
        <tissue evidence="10">Leaf</tissue>
    </source>
</reference>
<dbReference type="PANTHER" id="PTHR47994">
    <property type="entry name" value="F14D16.11-RELATED"/>
    <property type="match status" value="1"/>
</dbReference>
<dbReference type="Gene3D" id="1.10.10.60">
    <property type="entry name" value="Homeodomain-like"/>
    <property type="match status" value="1"/>
</dbReference>
<comment type="subcellular location">
    <subcellularLocation>
        <location evidence="1">Nucleus</location>
    </subcellularLocation>
</comment>
<evidence type="ECO:0000256" key="6">
    <source>
        <dbReference type="ARBA" id="ARBA00023242"/>
    </source>
</evidence>
<reference evidence="10" key="1">
    <citation type="submission" date="2023-02" db="EMBL/GenBank/DDBJ databases">
        <title>Genome of toxic invasive species Heracleum sosnowskyi carries increased number of genes despite the absence of recent whole-genome duplications.</title>
        <authorList>
            <person name="Schelkunov M."/>
            <person name="Shtratnikova V."/>
            <person name="Makarenko M."/>
            <person name="Klepikova A."/>
            <person name="Omelchenko D."/>
            <person name="Novikova G."/>
            <person name="Obukhova E."/>
            <person name="Bogdanov V."/>
            <person name="Penin A."/>
            <person name="Logacheva M."/>
        </authorList>
    </citation>
    <scope>NUCLEOTIDE SEQUENCE</scope>
    <source>
        <strain evidence="10">Hsosn_3</strain>
        <tissue evidence="10">Leaf</tissue>
    </source>
</reference>
<feature type="domain" description="Myb-like" evidence="8">
    <location>
        <begin position="49"/>
        <end position="99"/>
    </location>
</feature>
<dbReference type="PROSITE" id="PS50090">
    <property type="entry name" value="MYB_LIKE"/>
    <property type="match status" value="1"/>
</dbReference>
<dbReference type="InterPro" id="IPR015495">
    <property type="entry name" value="Myb_TF_plants"/>
</dbReference>
<evidence type="ECO:0000259" key="9">
    <source>
        <dbReference type="PROSITE" id="PS51294"/>
    </source>
</evidence>
<dbReference type="AlphaFoldDB" id="A0AAD8HY67"/>
<evidence type="ECO:0000256" key="3">
    <source>
        <dbReference type="ARBA" id="ARBA00023015"/>
    </source>
</evidence>
<keyword evidence="11" id="KW-1185">Reference proteome</keyword>
<evidence type="ECO:0000256" key="7">
    <source>
        <dbReference type="SAM" id="MobiDB-lite"/>
    </source>
</evidence>
<keyword evidence="4" id="KW-0238">DNA-binding</keyword>
<dbReference type="FunFam" id="1.10.10.60:FF:000394">
    <property type="entry name" value="MYB transcription factor"/>
    <property type="match status" value="1"/>
</dbReference>
<dbReference type="PROSITE" id="PS51294">
    <property type="entry name" value="HTH_MYB"/>
    <property type="match status" value="1"/>
</dbReference>
<proteinExistence type="predicted"/>
<protein>
    <submittedName>
        <fullName evidence="10">Transcription factor myb3</fullName>
    </submittedName>
</protein>
<evidence type="ECO:0000313" key="11">
    <source>
        <dbReference type="Proteomes" id="UP001237642"/>
    </source>
</evidence>
<feature type="region of interest" description="Disordered" evidence="7">
    <location>
        <begin position="1"/>
        <end position="55"/>
    </location>
</feature>
<evidence type="ECO:0000256" key="2">
    <source>
        <dbReference type="ARBA" id="ARBA00022737"/>
    </source>
</evidence>
<dbReference type="EMBL" id="JAUIZM010000007">
    <property type="protein sequence ID" value="KAK1374637.1"/>
    <property type="molecule type" value="Genomic_DNA"/>
</dbReference>
<sequence>MRKPCREKRDNKKAGAWSKKLQDVGSPPQPTGVLGCGRSGRLRWRNDPKPELDRENFGEDEEDLIIKLHALLGNRWSLIAGRLPGRTDNQVENYWNSHLKRKLISIGIDPNNHRISNTLPRPKNQIPEITNSDDSSSSCATSAIAKALKYHGQNKMHLSTGAQEKKSAAVLL</sequence>
<dbReference type="InterPro" id="IPR001005">
    <property type="entry name" value="SANT/Myb"/>
</dbReference>
<keyword evidence="3" id="KW-0805">Transcription regulation</keyword>